<reference evidence="1 2" key="1">
    <citation type="submission" date="2020-06" db="EMBL/GenBank/DDBJ databases">
        <authorList>
            <consortium name="Wellcome Sanger Institute Data Sharing"/>
        </authorList>
    </citation>
    <scope>NUCLEOTIDE SEQUENCE [LARGE SCALE GENOMIC DNA]</scope>
</reference>
<reference evidence="1" key="2">
    <citation type="submission" date="2025-08" db="UniProtKB">
        <authorList>
            <consortium name="Ensembl"/>
        </authorList>
    </citation>
    <scope>IDENTIFICATION</scope>
</reference>
<dbReference type="GO" id="GO:0030286">
    <property type="term" value="C:dynein complex"/>
    <property type="evidence" value="ECO:0007669"/>
    <property type="project" value="InterPro"/>
</dbReference>
<evidence type="ECO:0008006" key="3">
    <source>
        <dbReference type="Google" id="ProtNLM"/>
    </source>
</evidence>
<dbReference type="SMART" id="SM01375">
    <property type="entry name" value="Dynein_light"/>
    <property type="match status" value="1"/>
</dbReference>
<keyword evidence="2" id="KW-1185">Reference proteome</keyword>
<accession>A0AAY4A3S8</accession>
<dbReference type="GO" id="GO:0007017">
    <property type="term" value="P:microtubule-based process"/>
    <property type="evidence" value="ECO:0007669"/>
    <property type="project" value="InterPro"/>
</dbReference>
<dbReference type="Proteomes" id="UP000694580">
    <property type="component" value="Chromosome 3"/>
</dbReference>
<dbReference type="SUPFAM" id="SSF54648">
    <property type="entry name" value="DLC"/>
    <property type="match status" value="1"/>
</dbReference>
<evidence type="ECO:0000313" key="1">
    <source>
        <dbReference type="Ensembl" id="ENSDCDP00010003918.1"/>
    </source>
</evidence>
<organism evidence="1 2">
    <name type="scientific">Denticeps clupeoides</name>
    <name type="common">denticle herring</name>
    <dbReference type="NCBI Taxonomy" id="299321"/>
    <lineage>
        <taxon>Eukaryota</taxon>
        <taxon>Metazoa</taxon>
        <taxon>Chordata</taxon>
        <taxon>Craniata</taxon>
        <taxon>Vertebrata</taxon>
        <taxon>Euteleostomi</taxon>
        <taxon>Actinopterygii</taxon>
        <taxon>Neopterygii</taxon>
        <taxon>Teleostei</taxon>
        <taxon>Clupei</taxon>
        <taxon>Clupeiformes</taxon>
        <taxon>Denticipitoidei</taxon>
        <taxon>Denticipitidae</taxon>
        <taxon>Denticeps</taxon>
    </lineage>
</organism>
<protein>
    <recommendedName>
        <fullName evidence="3">Dynein light chain</fullName>
    </recommendedName>
</protein>
<dbReference type="GeneTree" id="ENSGT00940000166105"/>
<dbReference type="InterPro" id="IPR001372">
    <property type="entry name" value="Dynein_light_chain_typ-1/2"/>
</dbReference>
<sequence length="76" mass="8594">MAETAGKKEDKSLHSFPLIRHTDMPEETMELCVTASEKFATNNKSAAKMIKESMDKKFDIKNLLYMFFDGSLAVCV</sequence>
<dbReference type="InterPro" id="IPR037177">
    <property type="entry name" value="DLC_sf"/>
</dbReference>
<proteinExistence type="predicted"/>
<gene>
    <name evidence="1" type="primary">DNAL4</name>
</gene>
<dbReference type="Ensembl" id="ENSDCDT00010004069.1">
    <property type="protein sequence ID" value="ENSDCDP00010003918.1"/>
    <property type="gene ID" value="ENSDCDG00010001777.1"/>
</dbReference>
<evidence type="ECO:0000313" key="2">
    <source>
        <dbReference type="Proteomes" id="UP000694580"/>
    </source>
</evidence>
<name>A0AAY4A3S8_9TELE</name>
<reference evidence="1" key="3">
    <citation type="submission" date="2025-09" db="UniProtKB">
        <authorList>
            <consortium name="Ensembl"/>
        </authorList>
    </citation>
    <scope>IDENTIFICATION</scope>
</reference>
<dbReference type="AlphaFoldDB" id="A0AAY4A3S8"/>